<evidence type="ECO:0000313" key="2">
    <source>
        <dbReference type="EMBL" id="KAB1859921.1"/>
    </source>
</evidence>
<dbReference type="EMBL" id="VXLD01000001">
    <property type="protein sequence ID" value="KAB1859921.1"/>
    <property type="molecule type" value="Genomic_DNA"/>
</dbReference>
<gene>
    <name evidence="2" type="ORF">F4W09_02015</name>
</gene>
<dbReference type="Proteomes" id="UP000325788">
    <property type="component" value="Unassembled WGS sequence"/>
</dbReference>
<evidence type="ECO:0000313" key="3">
    <source>
        <dbReference type="Proteomes" id="UP000325788"/>
    </source>
</evidence>
<dbReference type="AlphaFoldDB" id="A0A5N4WQY7"/>
<name>A0A5N4WQY7_9GAMM</name>
<accession>A0A5N4WQY7</accession>
<dbReference type="RefSeq" id="WP_151503841.1">
    <property type="nucleotide sequence ID" value="NZ_VXLD01000001.1"/>
</dbReference>
<comment type="caution">
    <text evidence="2">The sequence shown here is derived from an EMBL/GenBank/DDBJ whole genome shotgun (WGS) entry which is preliminary data.</text>
</comment>
<evidence type="ECO:0000259" key="1">
    <source>
        <dbReference type="Pfam" id="PF04606"/>
    </source>
</evidence>
<sequence>MANTRNQNTCPHCGFKVIIRHSHIENALLKTLYGQCQNLECGWTGRAHMEWAATISPSAMPNPEVMLPLAPCAIAKSVVSHDPRQLRSRHG</sequence>
<organism evidence="2 3">
    <name type="scientific">Acinetobacter tandoii</name>
    <dbReference type="NCBI Taxonomy" id="202954"/>
    <lineage>
        <taxon>Bacteria</taxon>
        <taxon>Pseudomonadati</taxon>
        <taxon>Pseudomonadota</taxon>
        <taxon>Gammaproteobacteria</taxon>
        <taxon>Moraxellales</taxon>
        <taxon>Moraxellaceae</taxon>
        <taxon>Acinetobacter</taxon>
    </lineage>
</organism>
<reference evidence="2 3" key="1">
    <citation type="submission" date="2019-09" db="EMBL/GenBank/DDBJ databases">
        <title>Draft genome sequence of Acinetobacter tandoii W4-4-4 isolated from environmental water sample.</title>
        <authorList>
            <person name="Wee S.K."/>
            <person name="Yan B."/>
            <person name="Mustaffa S.B."/>
            <person name="Yap E.P.H."/>
        </authorList>
    </citation>
    <scope>NUCLEOTIDE SEQUENCE [LARGE SCALE GENOMIC DNA]</scope>
    <source>
        <strain evidence="2 3">W4-4-4</strain>
    </source>
</reference>
<protein>
    <submittedName>
        <fullName evidence="2">Ogr/Delta-like zinc finger family protein</fullName>
    </submittedName>
</protein>
<dbReference type="Pfam" id="PF04606">
    <property type="entry name" value="Ogr_Delta"/>
    <property type="match status" value="1"/>
</dbReference>
<feature type="domain" description="Zinc finger Ogr/Delta-type" evidence="1">
    <location>
        <begin position="9"/>
        <end position="55"/>
    </location>
</feature>
<proteinExistence type="predicted"/>
<dbReference type="InterPro" id="IPR007684">
    <property type="entry name" value="Znf_Ogr/Delta"/>
</dbReference>